<organism evidence="2 3">
    <name type="scientific">Labrys okinawensis</name>
    <dbReference type="NCBI Taxonomy" id="346911"/>
    <lineage>
        <taxon>Bacteria</taxon>
        <taxon>Pseudomonadati</taxon>
        <taxon>Pseudomonadota</taxon>
        <taxon>Alphaproteobacteria</taxon>
        <taxon>Hyphomicrobiales</taxon>
        <taxon>Xanthobacteraceae</taxon>
        <taxon>Labrys</taxon>
    </lineage>
</organism>
<dbReference type="Proteomes" id="UP000237682">
    <property type="component" value="Unassembled WGS sequence"/>
</dbReference>
<protein>
    <recommendedName>
        <fullName evidence="1">Aminoglycoside phosphotransferase domain-containing protein</fullName>
    </recommendedName>
</protein>
<keyword evidence="3" id="KW-1185">Reference proteome</keyword>
<name>A0A2S9Q4S4_9HYPH</name>
<dbReference type="PANTHER" id="PTHR40086">
    <property type="entry name" value="PHOSPHOTRANSFERASE YTMP-RELATED"/>
    <property type="match status" value="1"/>
</dbReference>
<sequence length="292" mass="32249">MPRKPDLHDRLAVLPLWDGPIAVEPVAGGLTNRNLLITARHGRFVARIAADNAAHDIDRATEQAATRAAAACGLGPELVWAEPGLMILRHIEGRTLASADFRDQTRFRHVLALLNSIRRTVPEHYRGSSRDRTPLTILGRYLQKLTAEPNRWQRAADRYRPLLGILAPRLAAVPAGFAHNDIHGDNIIDDGQRLWLLDWEYAGQGQPLVDLASFFNNAGLDDGMVRICLADWLGHLPTGEEKQGFAAMRLAAAMRDLFWGYAQDGLVASQPGKLDDYIAINEHRVSMAAAVL</sequence>
<dbReference type="Pfam" id="PF01636">
    <property type="entry name" value="APH"/>
    <property type="match status" value="1"/>
</dbReference>
<evidence type="ECO:0000313" key="2">
    <source>
        <dbReference type="EMBL" id="PRH84358.1"/>
    </source>
</evidence>
<dbReference type="InterPro" id="IPR002575">
    <property type="entry name" value="Aminoglycoside_PTrfase"/>
</dbReference>
<dbReference type="SUPFAM" id="SSF56112">
    <property type="entry name" value="Protein kinase-like (PK-like)"/>
    <property type="match status" value="1"/>
</dbReference>
<dbReference type="RefSeq" id="WP_105865320.1">
    <property type="nucleotide sequence ID" value="NZ_PUEJ01000014.1"/>
</dbReference>
<dbReference type="Gene3D" id="3.30.200.20">
    <property type="entry name" value="Phosphorylase Kinase, domain 1"/>
    <property type="match status" value="1"/>
</dbReference>
<dbReference type="AlphaFoldDB" id="A0A2S9Q4S4"/>
<dbReference type="PANTHER" id="PTHR40086:SF1">
    <property type="entry name" value="CELL CYCLE REGULATOR CCRZ"/>
    <property type="match status" value="1"/>
</dbReference>
<evidence type="ECO:0000313" key="3">
    <source>
        <dbReference type="Proteomes" id="UP000237682"/>
    </source>
</evidence>
<dbReference type="Gene3D" id="3.90.1200.10">
    <property type="match status" value="1"/>
</dbReference>
<comment type="caution">
    <text evidence="2">The sequence shown here is derived from an EMBL/GenBank/DDBJ whole genome shotgun (WGS) entry which is preliminary data.</text>
</comment>
<evidence type="ECO:0000259" key="1">
    <source>
        <dbReference type="Pfam" id="PF01636"/>
    </source>
</evidence>
<dbReference type="EMBL" id="PUEJ01000014">
    <property type="protein sequence ID" value="PRH84358.1"/>
    <property type="molecule type" value="Genomic_DNA"/>
</dbReference>
<dbReference type="OrthoDB" id="241498at2"/>
<reference evidence="2 3" key="1">
    <citation type="submission" date="2018-02" db="EMBL/GenBank/DDBJ databases">
        <title>Whole genome sequencing of endophytic bacterium.</title>
        <authorList>
            <person name="Eedara R."/>
            <person name="Podile A.R."/>
        </authorList>
    </citation>
    <scope>NUCLEOTIDE SEQUENCE [LARGE SCALE GENOMIC DNA]</scope>
    <source>
        <strain evidence="2 3">RP1T</strain>
    </source>
</reference>
<dbReference type="InterPro" id="IPR011009">
    <property type="entry name" value="Kinase-like_dom_sf"/>
</dbReference>
<dbReference type="InterPro" id="IPR052077">
    <property type="entry name" value="CcrZ_PhaseVar_Mediator"/>
</dbReference>
<gene>
    <name evidence="2" type="ORF">C5L14_27880</name>
</gene>
<feature type="domain" description="Aminoglycoside phosphotransferase" evidence="1">
    <location>
        <begin position="23"/>
        <end position="224"/>
    </location>
</feature>
<accession>A0A2S9Q4S4</accession>
<proteinExistence type="predicted"/>
<dbReference type="CDD" id="cd05151">
    <property type="entry name" value="ChoK-like"/>
    <property type="match status" value="1"/>
</dbReference>